<dbReference type="InterPro" id="IPR006091">
    <property type="entry name" value="Acyl-CoA_Oxase/DH_mid-dom"/>
</dbReference>
<dbReference type="KEGG" id="sbae:DSM104329_02298"/>
<gene>
    <name evidence="9" type="primary">ydbM_3</name>
    <name evidence="9" type="ORF">DSM104329_02298</name>
</gene>
<protein>
    <submittedName>
        <fullName evidence="9">Acyl-CoA dehydrogenase YdbM</fullName>
        <ecNumber evidence="9">1.3.99.-</ecNumber>
    </submittedName>
</protein>
<organism evidence="9 10">
    <name type="scientific">Capillimicrobium parvum</name>
    <dbReference type="NCBI Taxonomy" id="2884022"/>
    <lineage>
        <taxon>Bacteria</taxon>
        <taxon>Bacillati</taxon>
        <taxon>Actinomycetota</taxon>
        <taxon>Thermoleophilia</taxon>
        <taxon>Solirubrobacterales</taxon>
        <taxon>Capillimicrobiaceae</taxon>
        <taxon>Capillimicrobium</taxon>
    </lineage>
</organism>
<sequence>MATDTALSREQLLARIDDLGPRFRDRSSRYDREAAFPYESYDDLRDAGLLGVCIPARHGGLGASFADYMHLSARLGEYCAMTALTFNMHCQTVLWTGIVADELDLSPADRARHEEIRADLYRRILDAGEIMSQPLSEGVARGATAGVMTEAVPVQGGWRVSGRKIFASLSGAASAYNLTVKVPGEEQVRFMSVRADNPGVRIAGDWDTLGMRGTDSRTLLFEDAFVPHADELLPAGVYDQLAERWPYVYMTLTPTYLGLTRAVVAFVREYLGGGGSRRDVPQKQAGWAEIQIAHERAEALWQRVVAEAGIDPTPDQLRRAWAASFTVMETAPEVASKAIRVCGGGSIMRTLPLEQHYRDARCGSLMLPWSAEVCLERLGRFGLYDDEG</sequence>
<dbReference type="InterPro" id="IPR013786">
    <property type="entry name" value="AcylCoA_DH/ox_N"/>
</dbReference>
<dbReference type="InterPro" id="IPR009100">
    <property type="entry name" value="AcylCoA_DH/oxidase_NM_dom_sf"/>
</dbReference>
<evidence type="ECO:0000313" key="10">
    <source>
        <dbReference type="Proteomes" id="UP001162834"/>
    </source>
</evidence>
<dbReference type="InterPro" id="IPR036250">
    <property type="entry name" value="AcylCo_DH-like_C"/>
</dbReference>
<keyword evidence="3 5" id="KW-0285">Flavoprotein</keyword>
<dbReference type="GO" id="GO:0050660">
    <property type="term" value="F:flavin adenine dinucleotide binding"/>
    <property type="evidence" value="ECO:0007669"/>
    <property type="project" value="InterPro"/>
</dbReference>
<dbReference type="SUPFAM" id="SSF56645">
    <property type="entry name" value="Acyl-CoA dehydrogenase NM domain-like"/>
    <property type="match status" value="1"/>
</dbReference>
<dbReference type="GO" id="GO:0005737">
    <property type="term" value="C:cytoplasm"/>
    <property type="evidence" value="ECO:0007669"/>
    <property type="project" value="UniProtKB-SubCell"/>
</dbReference>
<dbReference type="EMBL" id="CP087164">
    <property type="protein sequence ID" value="UGS35901.1"/>
    <property type="molecule type" value="Genomic_DNA"/>
</dbReference>
<name>A0A9E6XY11_9ACTN</name>
<evidence type="ECO:0000256" key="1">
    <source>
        <dbReference type="ARBA" id="ARBA00001974"/>
    </source>
</evidence>
<evidence type="ECO:0000259" key="8">
    <source>
        <dbReference type="Pfam" id="PF02771"/>
    </source>
</evidence>
<comment type="cofactor">
    <cofactor evidence="1 5">
        <name>FAD</name>
        <dbReference type="ChEBI" id="CHEBI:57692"/>
    </cofactor>
</comment>
<dbReference type="Proteomes" id="UP001162834">
    <property type="component" value="Chromosome"/>
</dbReference>
<dbReference type="PIRSF" id="PIRSF016578">
    <property type="entry name" value="HsaA"/>
    <property type="match status" value="1"/>
</dbReference>
<evidence type="ECO:0000256" key="2">
    <source>
        <dbReference type="ARBA" id="ARBA00009347"/>
    </source>
</evidence>
<dbReference type="GO" id="GO:0003995">
    <property type="term" value="F:acyl-CoA dehydrogenase activity"/>
    <property type="evidence" value="ECO:0007669"/>
    <property type="project" value="TreeGrafter"/>
</dbReference>
<dbReference type="PANTHER" id="PTHR43884:SF12">
    <property type="entry name" value="ISOVALERYL-COA DEHYDROGENASE, MITOCHONDRIAL-RELATED"/>
    <property type="match status" value="1"/>
</dbReference>
<dbReference type="EC" id="1.3.99.-" evidence="9"/>
<comment type="similarity">
    <text evidence="2 5">Belongs to the acyl-CoA dehydrogenase family.</text>
</comment>
<accession>A0A9E6XY11</accession>
<dbReference type="InterPro" id="IPR009075">
    <property type="entry name" value="AcylCo_DH/oxidase_C"/>
</dbReference>
<feature type="domain" description="Acyl-CoA dehydrogenase/oxidase N-terminal" evidence="8">
    <location>
        <begin position="26"/>
        <end position="94"/>
    </location>
</feature>
<dbReference type="InterPro" id="IPR037069">
    <property type="entry name" value="AcylCoA_DH/ox_N_sf"/>
</dbReference>
<feature type="domain" description="Acyl-CoA dehydrogenase/oxidase C-terminal" evidence="6">
    <location>
        <begin position="284"/>
        <end position="364"/>
    </location>
</feature>
<dbReference type="PANTHER" id="PTHR43884">
    <property type="entry name" value="ACYL-COA DEHYDROGENASE"/>
    <property type="match status" value="1"/>
</dbReference>
<dbReference type="Pfam" id="PF00441">
    <property type="entry name" value="Acyl-CoA_dh_1"/>
    <property type="match status" value="1"/>
</dbReference>
<evidence type="ECO:0000256" key="5">
    <source>
        <dbReference type="RuleBase" id="RU362125"/>
    </source>
</evidence>
<dbReference type="Gene3D" id="1.10.540.10">
    <property type="entry name" value="Acyl-CoA dehydrogenase/oxidase, N-terminal domain"/>
    <property type="match status" value="1"/>
</dbReference>
<evidence type="ECO:0000313" key="9">
    <source>
        <dbReference type="EMBL" id="UGS35901.1"/>
    </source>
</evidence>
<keyword evidence="4 5" id="KW-0274">FAD</keyword>
<evidence type="ECO:0000259" key="7">
    <source>
        <dbReference type="Pfam" id="PF02770"/>
    </source>
</evidence>
<dbReference type="Gene3D" id="1.20.140.10">
    <property type="entry name" value="Butyryl-CoA Dehydrogenase, subunit A, domain 3"/>
    <property type="match status" value="1"/>
</dbReference>
<dbReference type="InterPro" id="IPR046373">
    <property type="entry name" value="Acyl-CoA_Oxase/DH_mid-dom_sf"/>
</dbReference>
<dbReference type="GO" id="GO:0004497">
    <property type="term" value="F:monooxygenase activity"/>
    <property type="evidence" value="ECO:0007669"/>
    <property type="project" value="UniProtKB-KW"/>
</dbReference>
<dbReference type="Pfam" id="PF02771">
    <property type="entry name" value="Acyl-CoA_dh_N"/>
    <property type="match status" value="1"/>
</dbReference>
<keyword evidence="5 9" id="KW-0560">Oxidoreductase</keyword>
<dbReference type="SUPFAM" id="SSF47203">
    <property type="entry name" value="Acyl-CoA dehydrogenase C-terminal domain-like"/>
    <property type="match status" value="1"/>
</dbReference>
<feature type="domain" description="Acyl-CoA oxidase/dehydrogenase middle" evidence="7">
    <location>
        <begin position="143"/>
        <end position="223"/>
    </location>
</feature>
<keyword evidence="10" id="KW-1185">Reference proteome</keyword>
<dbReference type="Gene3D" id="2.40.110.10">
    <property type="entry name" value="Butyryl-CoA Dehydrogenase, subunit A, domain 2"/>
    <property type="match status" value="1"/>
</dbReference>
<evidence type="ECO:0000256" key="4">
    <source>
        <dbReference type="ARBA" id="ARBA00022827"/>
    </source>
</evidence>
<dbReference type="RefSeq" id="WP_259315581.1">
    <property type="nucleotide sequence ID" value="NZ_CP087164.1"/>
</dbReference>
<reference evidence="9" key="1">
    <citation type="journal article" date="2022" name="Int. J. Syst. Evol. Microbiol.">
        <title>Pseudomonas aegrilactucae sp. nov. and Pseudomonas morbosilactucae sp. nov., pathogens causing bacterial rot of lettuce in Japan.</title>
        <authorList>
            <person name="Sawada H."/>
            <person name="Fujikawa T."/>
            <person name="Satou M."/>
        </authorList>
    </citation>
    <scope>NUCLEOTIDE SEQUENCE</scope>
    <source>
        <strain evidence="9">0166_1</strain>
    </source>
</reference>
<evidence type="ECO:0000259" key="6">
    <source>
        <dbReference type="Pfam" id="PF00441"/>
    </source>
</evidence>
<dbReference type="Pfam" id="PF02770">
    <property type="entry name" value="Acyl-CoA_dh_M"/>
    <property type="match status" value="1"/>
</dbReference>
<dbReference type="AlphaFoldDB" id="A0A9E6XY11"/>
<evidence type="ECO:0000256" key="3">
    <source>
        <dbReference type="ARBA" id="ARBA00022630"/>
    </source>
</evidence>
<proteinExistence type="inferred from homology"/>